<dbReference type="Proteomes" id="UP001303473">
    <property type="component" value="Unassembled WGS sequence"/>
</dbReference>
<organism evidence="3 4">
    <name type="scientific">Diplogelasinospora grovesii</name>
    <dbReference type="NCBI Taxonomy" id="303347"/>
    <lineage>
        <taxon>Eukaryota</taxon>
        <taxon>Fungi</taxon>
        <taxon>Dikarya</taxon>
        <taxon>Ascomycota</taxon>
        <taxon>Pezizomycotina</taxon>
        <taxon>Sordariomycetes</taxon>
        <taxon>Sordariomycetidae</taxon>
        <taxon>Sordariales</taxon>
        <taxon>Diplogelasinosporaceae</taxon>
        <taxon>Diplogelasinospora</taxon>
    </lineage>
</organism>
<reference evidence="4" key="1">
    <citation type="journal article" date="2023" name="Mol. Phylogenet. Evol.">
        <title>Genome-scale phylogeny and comparative genomics of the fungal order Sordariales.</title>
        <authorList>
            <person name="Hensen N."/>
            <person name="Bonometti L."/>
            <person name="Westerberg I."/>
            <person name="Brannstrom I.O."/>
            <person name="Guillou S."/>
            <person name="Cros-Aarteil S."/>
            <person name="Calhoun S."/>
            <person name="Haridas S."/>
            <person name="Kuo A."/>
            <person name="Mondo S."/>
            <person name="Pangilinan J."/>
            <person name="Riley R."/>
            <person name="LaButti K."/>
            <person name="Andreopoulos B."/>
            <person name="Lipzen A."/>
            <person name="Chen C."/>
            <person name="Yan M."/>
            <person name="Daum C."/>
            <person name="Ng V."/>
            <person name="Clum A."/>
            <person name="Steindorff A."/>
            <person name="Ohm R.A."/>
            <person name="Martin F."/>
            <person name="Silar P."/>
            <person name="Natvig D.O."/>
            <person name="Lalanne C."/>
            <person name="Gautier V."/>
            <person name="Ament-Velasquez S.L."/>
            <person name="Kruys A."/>
            <person name="Hutchinson M.I."/>
            <person name="Powell A.J."/>
            <person name="Barry K."/>
            <person name="Miller A.N."/>
            <person name="Grigoriev I.V."/>
            <person name="Debuchy R."/>
            <person name="Gladieux P."/>
            <person name="Hiltunen Thoren M."/>
            <person name="Johannesson H."/>
        </authorList>
    </citation>
    <scope>NUCLEOTIDE SEQUENCE [LARGE SCALE GENOMIC DNA]</scope>
    <source>
        <strain evidence="4">CBS 340.73</strain>
    </source>
</reference>
<protein>
    <submittedName>
        <fullName evidence="3">Uncharacterized protein</fullName>
    </submittedName>
</protein>
<feature type="region of interest" description="Disordered" evidence="2">
    <location>
        <begin position="585"/>
        <end position="629"/>
    </location>
</feature>
<sequence>MRRLSSGSFLPSNTVQSDMHFPVSGIVRDSLISPLSLSQNTGYFDDVSATNQSSSSQPTSAVELPVATSLSDPIRGSRVYSPLSRPARGSALSPPSNLLHPDSTPFVHVQVQQQPRSTTASFSPTRLVSPIAGLGRSQTTMASPPSVVAPAPPAAAATPSSVQAQAAVNGAATSLDPRLLSMSSPLAGHARFVSADAANAPLHVPMIRRLVQQNARIREAWEAERKYMEANRERVEEVYKEERALMEVERAEWEAERIALLEHIERLEQQIMHRTAARSTRDSGLGRSKTVVSGPAVPALRGGGVWEASPESMRSTHSSQEGNTQLERHGATALPMPSSLGPLTPVPRGPAPAPCADQTASPNKEAAGPIVDVQEIHPELDGIPIKATTFQKPTFTDGPSQNESPSESKPSSRKTSPTTSSGRPRISPRQSTAHTLQLLAAPESARLTMHAGHTPSHSLSMLPTMTSTSGVTTARSSGESTPKILQGDGAGSDAGNPLVEGISKPDLNTAHLQPVDADQERPCEDDAEPCYEPAEDRSLRGPLMVRNMPAEDEIFFRRLSDKLEEVSKHTEAALPAVLKLTNPTGEACEPAQAQAQPEAQLEASSSAIDAGSDREESSPWSGDEEKLDVPLKLRRSNNFGAPLGVFR</sequence>
<accession>A0AAN6NHX2</accession>
<feature type="compositionally biased region" description="Pro residues" evidence="2">
    <location>
        <begin position="344"/>
        <end position="353"/>
    </location>
</feature>
<feature type="compositionally biased region" description="Polar residues" evidence="2">
    <location>
        <begin position="312"/>
        <end position="325"/>
    </location>
</feature>
<gene>
    <name evidence="3" type="ORF">QBC46DRAFT_253066</name>
</gene>
<feature type="compositionally biased region" description="Low complexity" evidence="2">
    <location>
        <begin position="456"/>
        <end position="469"/>
    </location>
</feature>
<feature type="coiled-coil region" evidence="1">
    <location>
        <begin position="218"/>
        <end position="270"/>
    </location>
</feature>
<comment type="caution">
    <text evidence="3">The sequence shown here is derived from an EMBL/GenBank/DDBJ whole genome shotgun (WGS) entry which is preliminary data.</text>
</comment>
<proteinExistence type="predicted"/>
<feature type="region of interest" description="Disordered" evidence="2">
    <location>
        <begin position="48"/>
        <end position="68"/>
    </location>
</feature>
<feature type="compositionally biased region" description="Low complexity" evidence="2">
    <location>
        <begin position="586"/>
        <end position="607"/>
    </location>
</feature>
<keyword evidence="1" id="KW-0175">Coiled coil</keyword>
<dbReference type="CDD" id="cd22249">
    <property type="entry name" value="UDM1_RNF168_RNF169-like"/>
    <property type="match status" value="1"/>
</dbReference>
<feature type="region of interest" description="Disordered" evidence="2">
    <location>
        <begin position="277"/>
        <end position="365"/>
    </location>
</feature>
<dbReference type="AlphaFoldDB" id="A0AAN6NHX2"/>
<feature type="compositionally biased region" description="Polar residues" evidence="2">
    <location>
        <begin position="470"/>
        <end position="480"/>
    </location>
</feature>
<name>A0AAN6NHX2_9PEZI</name>
<feature type="region of interest" description="Disordered" evidence="2">
    <location>
        <begin position="451"/>
        <end position="534"/>
    </location>
</feature>
<evidence type="ECO:0000256" key="2">
    <source>
        <dbReference type="SAM" id="MobiDB-lite"/>
    </source>
</evidence>
<feature type="compositionally biased region" description="Basic and acidic residues" evidence="2">
    <location>
        <begin position="611"/>
        <end position="629"/>
    </location>
</feature>
<dbReference type="EMBL" id="MU853762">
    <property type="protein sequence ID" value="KAK3943992.1"/>
    <property type="molecule type" value="Genomic_DNA"/>
</dbReference>
<evidence type="ECO:0000313" key="3">
    <source>
        <dbReference type="EMBL" id="KAK3943992.1"/>
    </source>
</evidence>
<keyword evidence="4" id="KW-1185">Reference proteome</keyword>
<feature type="region of interest" description="Disordered" evidence="2">
    <location>
        <begin position="390"/>
        <end position="434"/>
    </location>
</feature>
<feature type="compositionally biased region" description="Low complexity" evidence="2">
    <location>
        <begin position="399"/>
        <end position="429"/>
    </location>
</feature>
<evidence type="ECO:0000256" key="1">
    <source>
        <dbReference type="SAM" id="Coils"/>
    </source>
</evidence>
<feature type="compositionally biased region" description="Polar residues" evidence="2">
    <location>
        <begin position="48"/>
        <end position="60"/>
    </location>
</feature>
<evidence type="ECO:0000313" key="4">
    <source>
        <dbReference type="Proteomes" id="UP001303473"/>
    </source>
</evidence>